<dbReference type="PANTHER" id="PTHR47515:SF1">
    <property type="entry name" value="BLR2054 PROTEIN"/>
    <property type="match status" value="1"/>
</dbReference>
<evidence type="ECO:0000313" key="3">
    <source>
        <dbReference type="Proteomes" id="UP000000552"/>
    </source>
</evidence>
<dbReference type="EMBL" id="BA000012">
    <property type="protein sequence ID" value="BAB52308.1"/>
    <property type="molecule type" value="Genomic_DNA"/>
</dbReference>
<organism evidence="2 3">
    <name type="scientific">Mesorhizobium japonicum (strain LMG 29417 / CECT 9101 / MAFF 303099)</name>
    <name type="common">Mesorhizobium loti (strain MAFF 303099)</name>
    <dbReference type="NCBI Taxonomy" id="266835"/>
    <lineage>
        <taxon>Bacteria</taxon>
        <taxon>Pseudomonadati</taxon>
        <taxon>Pseudomonadota</taxon>
        <taxon>Alphaproteobacteria</taxon>
        <taxon>Hyphomicrobiales</taxon>
        <taxon>Phyllobacteriaceae</taxon>
        <taxon>Mesorhizobium</taxon>
    </lineage>
</organism>
<dbReference type="HOGENOM" id="CLU_027402_6_4_5"/>
<dbReference type="KEGG" id="mlo:msr5947"/>
<protein>
    <submittedName>
        <fullName evidence="2">Transposase</fullName>
    </submittedName>
</protein>
<feature type="domain" description="HTH-like" evidence="1">
    <location>
        <begin position="42"/>
        <end position="90"/>
    </location>
</feature>
<gene>
    <name evidence="2" type="ordered locus">msr5947</name>
</gene>
<evidence type="ECO:0000259" key="1">
    <source>
        <dbReference type="Pfam" id="PF13276"/>
    </source>
</evidence>
<name>Q98AL5_RHILO</name>
<accession>Q98AL5</accession>
<dbReference type="PANTHER" id="PTHR47515">
    <property type="entry name" value="LOW CALCIUM RESPONSE LOCUS PROTEIN T"/>
    <property type="match status" value="1"/>
</dbReference>
<sequence length="96" mass="11654">MRPGRKRELVADTCTEWNVSIRRACRVLEFDTSTYHYKSRRRDQAGIEARIKDICATRVRYGYRRVHVMLTREGWDINMKRTYRIYRDLGRRLITA</sequence>
<proteinExistence type="predicted"/>
<reference evidence="2 3" key="1">
    <citation type="journal article" date="2000" name="DNA Res.">
        <title>Complete genome structure of the nitrogen-fixing symbiotic bacterium Mesorhizobium loti.</title>
        <authorList>
            <person name="Kaneko T."/>
            <person name="Nakamura Y."/>
            <person name="Sato S."/>
            <person name="Asamizu E."/>
            <person name="Kato T."/>
            <person name="Sasamoto S."/>
            <person name="Watanabe A."/>
            <person name="Idesawa K."/>
            <person name="Ishikawa A."/>
            <person name="Kawashima K."/>
            <person name="Kimura T."/>
            <person name="Kishida Y."/>
            <person name="Kiyokawa C."/>
            <person name="Kohara M."/>
            <person name="Matsumoto M."/>
            <person name="Matsuno A."/>
            <person name="Mochizuki Y."/>
            <person name="Nakayama S."/>
            <person name="Nakazaki N."/>
            <person name="Shimpo S."/>
            <person name="Sugimoto M."/>
            <person name="Takeuchi C."/>
            <person name="Yamada M."/>
            <person name="Tabata S."/>
        </authorList>
    </citation>
    <scope>NUCLEOTIDE SEQUENCE [LARGE SCALE GENOMIC DNA]</scope>
    <source>
        <strain evidence="3">LMG 29417 / CECT 9101 / MAFF 303099</strain>
    </source>
</reference>
<dbReference type="AlphaFoldDB" id="Q98AL5"/>
<dbReference type="Proteomes" id="UP000000552">
    <property type="component" value="Chromosome"/>
</dbReference>
<dbReference type="Pfam" id="PF13276">
    <property type="entry name" value="HTH_21"/>
    <property type="match status" value="1"/>
</dbReference>
<dbReference type="InterPro" id="IPR025948">
    <property type="entry name" value="HTH-like_dom"/>
</dbReference>
<evidence type="ECO:0000313" key="2">
    <source>
        <dbReference type="EMBL" id="BAB52308.1"/>
    </source>
</evidence>
<dbReference type="eggNOG" id="COG2801">
    <property type="taxonomic scope" value="Bacteria"/>
</dbReference>